<evidence type="ECO:0000313" key="4">
    <source>
        <dbReference type="Proteomes" id="UP000054481"/>
    </source>
</evidence>
<keyword evidence="2" id="KW-0732">Signal</keyword>
<evidence type="ECO:0000313" key="3">
    <source>
        <dbReference type="EMBL" id="KJZ74781.1"/>
    </source>
</evidence>
<proteinExistence type="predicted"/>
<dbReference type="EMBL" id="KQ030523">
    <property type="protein sequence ID" value="KJZ74781.1"/>
    <property type="molecule type" value="Genomic_DNA"/>
</dbReference>
<evidence type="ECO:0008006" key="5">
    <source>
        <dbReference type="Google" id="ProtNLM"/>
    </source>
</evidence>
<accession>A0A0F7ZJY0</accession>
<evidence type="ECO:0000256" key="2">
    <source>
        <dbReference type="SAM" id="SignalP"/>
    </source>
</evidence>
<keyword evidence="4" id="KW-1185">Reference proteome</keyword>
<dbReference type="Proteomes" id="UP000054481">
    <property type="component" value="Unassembled WGS sequence"/>
</dbReference>
<feature type="chain" id="PRO_5002526276" description="Extracellular membrane protein CFEM domain-containing protein" evidence="2">
    <location>
        <begin position="18"/>
        <end position="93"/>
    </location>
</feature>
<feature type="compositionally biased region" description="Pro residues" evidence="1">
    <location>
        <begin position="68"/>
        <end position="77"/>
    </location>
</feature>
<feature type="region of interest" description="Disordered" evidence="1">
    <location>
        <begin position="64"/>
        <end position="93"/>
    </location>
</feature>
<organism evidence="3 4">
    <name type="scientific">Hirsutella minnesotensis 3608</name>
    <dbReference type="NCBI Taxonomy" id="1043627"/>
    <lineage>
        <taxon>Eukaryota</taxon>
        <taxon>Fungi</taxon>
        <taxon>Dikarya</taxon>
        <taxon>Ascomycota</taxon>
        <taxon>Pezizomycotina</taxon>
        <taxon>Sordariomycetes</taxon>
        <taxon>Hypocreomycetidae</taxon>
        <taxon>Hypocreales</taxon>
        <taxon>Ophiocordycipitaceae</taxon>
        <taxon>Hirsutella</taxon>
    </lineage>
</organism>
<dbReference type="AlphaFoldDB" id="A0A0F7ZJY0"/>
<reference evidence="3 4" key="1">
    <citation type="journal article" date="2014" name="Genome Biol. Evol.">
        <title>Comparative genomics and transcriptomics analyses reveal divergent lifestyle features of nematode endoparasitic fungus Hirsutella minnesotensis.</title>
        <authorList>
            <person name="Lai Y."/>
            <person name="Liu K."/>
            <person name="Zhang X."/>
            <person name="Zhang X."/>
            <person name="Li K."/>
            <person name="Wang N."/>
            <person name="Shu C."/>
            <person name="Wu Y."/>
            <person name="Wang C."/>
            <person name="Bushley K.E."/>
            <person name="Xiang M."/>
            <person name="Liu X."/>
        </authorList>
    </citation>
    <scope>NUCLEOTIDE SEQUENCE [LARGE SCALE GENOMIC DNA]</scope>
    <source>
        <strain evidence="3 4">3608</strain>
    </source>
</reference>
<name>A0A0F7ZJY0_9HYPO</name>
<protein>
    <recommendedName>
        <fullName evidence="5">Extracellular membrane protein CFEM domain-containing protein</fullName>
    </recommendedName>
</protein>
<feature type="signal peptide" evidence="2">
    <location>
        <begin position="1"/>
        <end position="17"/>
    </location>
</feature>
<evidence type="ECO:0000256" key="1">
    <source>
        <dbReference type="SAM" id="MobiDB-lite"/>
    </source>
</evidence>
<gene>
    <name evidence="3" type="ORF">HIM_05898</name>
</gene>
<dbReference type="OrthoDB" id="10539653at2759"/>
<sequence>MKCQILALLLSLSLAAAAPAQSLLKSTNDLLPWHEPGGCSGSFLEECMGTAMFCALQDEQACLKKRQPPPSRQPPQPSDAEIPLGRPRHSSLR</sequence>